<comment type="caution">
    <text evidence="3">The sequence shown here is derived from an EMBL/GenBank/DDBJ whole genome shotgun (WGS) entry which is preliminary data.</text>
</comment>
<dbReference type="Gene3D" id="3.40.50.720">
    <property type="entry name" value="NAD(P)-binding Rossmann-like Domain"/>
    <property type="match status" value="1"/>
</dbReference>
<evidence type="ECO:0000259" key="2">
    <source>
        <dbReference type="Pfam" id="PF01370"/>
    </source>
</evidence>
<keyword evidence="4" id="KW-1185">Reference proteome</keyword>
<name>A0A9W6LQ52_9HYPH</name>
<dbReference type="Proteomes" id="UP001144323">
    <property type="component" value="Unassembled WGS sequence"/>
</dbReference>
<dbReference type="InterPro" id="IPR001509">
    <property type="entry name" value="Epimerase_deHydtase"/>
</dbReference>
<evidence type="ECO:0000313" key="4">
    <source>
        <dbReference type="Proteomes" id="UP001144323"/>
    </source>
</evidence>
<evidence type="ECO:0000313" key="3">
    <source>
        <dbReference type="EMBL" id="GLI91056.1"/>
    </source>
</evidence>
<feature type="domain" description="NAD-dependent epimerase/dehydratase" evidence="2">
    <location>
        <begin position="3"/>
        <end position="234"/>
    </location>
</feature>
<proteinExistence type="predicted"/>
<dbReference type="RefSeq" id="WP_281799619.1">
    <property type="nucleotide sequence ID" value="NZ_BSEC01000001.1"/>
</dbReference>
<dbReference type="PRINTS" id="PR01713">
    <property type="entry name" value="NUCEPIMERASE"/>
</dbReference>
<keyword evidence="1" id="KW-0520">NAD</keyword>
<protein>
    <submittedName>
        <fullName evidence="3">NAD-dependent epimerase</fullName>
    </submittedName>
</protein>
<dbReference type="SUPFAM" id="SSF51735">
    <property type="entry name" value="NAD(P)-binding Rossmann-fold domains"/>
    <property type="match status" value="1"/>
</dbReference>
<dbReference type="AlphaFoldDB" id="A0A9W6LQ52"/>
<organism evidence="3 4">
    <name type="scientific">Methylocystis echinoides</name>
    <dbReference type="NCBI Taxonomy" id="29468"/>
    <lineage>
        <taxon>Bacteria</taxon>
        <taxon>Pseudomonadati</taxon>
        <taxon>Pseudomonadota</taxon>
        <taxon>Alphaproteobacteria</taxon>
        <taxon>Hyphomicrobiales</taxon>
        <taxon>Methylocystaceae</taxon>
        <taxon>Methylocystis</taxon>
    </lineage>
</organism>
<reference evidence="3" key="1">
    <citation type="journal article" date="2023" name="Int. J. Syst. Evol. Microbiol.">
        <title>Methylocystis iwaonis sp. nov., a type II methane-oxidizing bacterium from surface soil of a rice paddy field in Japan, and emended description of the genus Methylocystis (ex Whittenbury et al. 1970) Bowman et al. 1993.</title>
        <authorList>
            <person name="Kaise H."/>
            <person name="Sawadogo J.B."/>
            <person name="Alam M.S."/>
            <person name="Ueno C."/>
            <person name="Dianou D."/>
            <person name="Shinjo R."/>
            <person name="Asakawa S."/>
        </authorList>
    </citation>
    <scope>NUCLEOTIDE SEQUENCE</scope>
    <source>
        <strain evidence="3">LMG27198</strain>
    </source>
</reference>
<dbReference type="InterPro" id="IPR036291">
    <property type="entry name" value="NAD(P)-bd_dom_sf"/>
</dbReference>
<dbReference type="PANTHER" id="PTHR43574">
    <property type="entry name" value="EPIMERASE-RELATED"/>
    <property type="match status" value="1"/>
</dbReference>
<sequence>MRVFITGTAGFIGFHLARRLLAEGHHVDGFDGMTRYYDPRLKEARRAILLAHENYRDSVAMLEDMPALTEAVARAAPDVMVHLAAQAGVRYSLENPRAYVESNLVGTFNILEAARVAQPRHLLIASTSSVYGASPTVPFHEDDRADHPLTLYAASKKAGEAMAHSYAHLWSIPTTLFRFFTVYGPWGRPDMAPLKFLEAIESGRPIDIYNHGRMSRDFTYVDDLVEAVLRLIDCVPQRDAGDPSVSPVAPWRIVNIGRGAPVPLLDFIDTLEDALGKKAQRNYLDMQKGDVPRTFASAELLEKLTGYRPQTSVEEGVRALVDWYRAYRAGHGPLQV</sequence>
<gene>
    <name evidence="3" type="primary">lspL</name>
    <name evidence="3" type="ORF">LMG27198_00480</name>
</gene>
<evidence type="ECO:0000256" key="1">
    <source>
        <dbReference type="ARBA" id="ARBA00023027"/>
    </source>
</evidence>
<dbReference type="Pfam" id="PF01370">
    <property type="entry name" value="Epimerase"/>
    <property type="match status" value="1"/>
</dbReference>
<dbReference type="EMBL" id="BSEC01000001">
    <property type="protein sequence ID" value="GLI91056.1"/>
    <property type="molecule type" value="Genomic_DNA"/>
</dbReference>
<accession>A0A9W6LQ52</accession>